<protein>
    <submittedName>
        <fullName evidence="7">Similar to DUS2: tRNA-dihydrouridine(20) synthase [NAD(P) ]-like (Homo sapiens)</fullName>
    </submittedName>
</protein>
<dbReference type="CDD" id="cd02801">
    <property type="entry name" value="DUS_like_FMN"/>
    <property type="match status" value="1"/>
</dbReference>
<dbReference type="Gene3D" id="3.20.20.70">
    <property type="entry name" value="Aldolase class I"/>
    <property type="match status" value="1"/>
</dbReference>
<accession>A0A8J2HAM2</accession>
<dbReference type="SUPFAM" id="SSF51395">
    <property type="entry name" value="FMN-linked oxidoreductases"/>
    <property type="match status" value="1"/>
</dbReference>
<dbReference type="SUPFAM" id="SSF54768">
    <property type="entry name" value="dsRNA-binding domain-like"/>
    <property type="match status" value="1"/>
</dbReference>
<dbReference type="PANTHER" id="PTHR45936:SF1">
    <property type="entry name" value="TRNA-DIHYDROURIDINE(20) SYNTHASE [NAD(P)+]-LIKE"/>
    <property type="match status" value="1"/>
</dbReference>
<keyword evidence="3" id="KW-0288">FMN</keyword>
<dbReference type="InterPro" id="IPR044463">
    <property type="entry name" value="DUS2_DSRM"/>
</dbReference>
<proteinExistence type="predicted"/>
<dbReference type="PANTHER" id="PTHR45936">
    <property type="entry name" value="TRNA-DIHYDROURIDINE(20) SYNTHASE [NAD(P)+]-LIKE"/>
    <property type="match status" value="1"/>
</dbReference>
<dbReference type="GO" id="GO:0005737">
    <property type="term" value="C:cytoplasm"/>
    <property type="evidence" value="ECO:0007669"/>
    <property type="project" value="TreeGrafter"/>
</dbReference>
<dbReference type="InterPro" id="IPR013785">
    <property type="entry name" value="Aldolase_TIM"/>
</dbReference>
<dbReference type="InterPro" id="IPR018517">
    <property type="entry name" value="tRNA_hU_synthase_CS"/>
</dbReference>
<dbReference type="GO" id="GO:0000049">
    <property type="term" value="F:tRNA binding"/>
    <property type="evidence" value="ECO:0007669"/>
    <property type="project" value="InterPro"/>
</dbReference>
<feature type="domain" description="DUS-like FMN-binding" evidence="6">
    <location>
        <begin position="30"/>
        <end position="268"/>
    </location>
</feature>
<evidence type="ECO:0000256" key="1">
    <source>
        <dbReference type="ARBA" id="ARBA00001917"/>
    </source>
</evidence>
<keyword evidence="4" id="KW-0819">tRNA processing</keyword>
<evidence type="ECO:0000313" key="8">
    <source>
        <dbReference type="Proteomes" id="UP000786811"/>
    </source>
</evidence>
<comment type="caution">
    <text evidence="7">The sequence shown here is derived from an EMBL/GenBank/DDBJ whole genome shotgun (WGS) entry which is preliminary data.</text>
</comment>
<comment type="cofactor">
    <cofactor evidence="1">
        <name>FMN</name>
        <dbReference type="ChEBI" id="CHEBI:58210"/>
    </cofactor>
</comment>
<organism evidence="7 8">
    <name type="scientific">Cotesia congregata</name>
    <name type="common">Parasitoid wasp</name>
    <name type="synonym">Apanteles congregatus</name>
    <dbReference type="NCBI Taxonomy" id="51543"/>
    <lineage>
        <taxon>Eukaryota</taxon>
        <taxon>Metazoa</taxon>
        <taxon>Ecdysozoa</taxon>
        <taxon>Arthropoda</taxon>
        <taxon>Hexapoda</taxon>
        <taxon>Insecta</taxon>
        <taxon>Pterygota</taxon>
        <taxon>Neoptera</taxon>
        <taxon>Endopterygota</taxon>
        <taxon>Hymenoptera</taxon>
        <taxon>Apocrita</taxon>
        <taxon>Ichneumonoidea</taxon>
        <taxon>Braconidae</taxon>
        <taxon>Microgastrinae</taxon>
        <taxon>Cotesia</taxon>
    </lineage>
</organism>
<evidence type="ECO:0000256" key="3">
    <source>
        <dbReference type="ARBA" id="ARBA00022643"/>
    </source>
</evidence>
<keyword evidence="2" id="KW-0285">Flavoprotein</keyword>
<evidence type="ECO:0000256" key="4">
    <source>
        <dbReference type="ARBA" id="ARBA00022694"/>
    </source>
</evidence>
<name>A0A8J2HAM2_COTCN</name>
<gene>
    <name evidence="7" type="ORF">HICCMSTLAB_LOCUS4179</name>
</gene>
<keyword evidence="8" id="KW-1185">Reference proteome</keyword>
<dbReference type="Pfam" id="PF01207">
    <property type="entry name" value="Dus"/>
    <property type="match status" value="1"/>
</dbReference>
<dbReference type="GO" id="GO:0017150">
    <property type="term" value="F:tRNA dihydrouridine synthase activity"/>
    <property type="evidence" value="ECO:0007669"/>
    <property type="project" value="InterPro"/>
</dbReference>
<keyword evidence="5" id="KW-0560">Oxidoreductase</keyword>
<evidence type="ECO:0000259" key="6">
    <source>
        <dbReference type="Pfam" id="PF01207"/>
    </source>
</evidence>
<reference evidence="7" key="1">
    <citation type="submission" date="2021-04" db="EMBL/GenBank/DDBJ databases">
        <authorList>
            <person name="Chebbi M.A.C M."/>
        </authorList>
    </citation>
    <scope>NUCLEOTIDE SEQUENCE</scope>
</reference>
<evidence type="ECO:0000256" key="5">
    <source>
        <dbReference type="ARBA" id="ARBA00023002"/>
    </source>
</evidence>
<sequence length="475" mass="54146">MKHSSDLNVVINYPMMENEKKLTFDNKIILAPMVRVGTLPMRLLALDYGADIVYTEELIDFKLLRSIRRVNDVLGTVDYIDQTDGTVVFRTCSREKNHVVLQLGTSDPERAAKVAQIVEQDVSGIDLNMGCPKKFSLDGGMGAALMNDEQKAKDILKSLVNGVKVPVTCKIRVFDDLEKTLKLCDTLASSGISAITVHGRTAYERPQHMNRHDTIRIIAQRLSVPVIANGGSKDIGCYSHIEEFKTKTMASSVMLARAAQWNCSIFRKEGLLPIDAVIKSYLKYAIDYDNSPSNTKYCIQNIIRELQDTPFGKEFLKAQTLEQICQLWNIDDYCRMKFQEFQEKGFHGRFQVTPLRHCGVANDNNVKKNENNMEDVIVMRCAFLRRRFSYDGDLPKTRLLKWLRETEKTNIVPIYHTWFEDKLFRSIVTVNNKSYSSSFWEKNKKRAEQGAALVCLCALGVIDEELLKKNGSLRK</sequence>
<dbReference type="OrthoDB" id="10262250at2759"/>
<evidence type="ECO:0000313" key="7">
    <source>
        <dbReference type="EMBL" id="CAG5084709.1"/>
    </source>
</evidence>
<dbReference type="Proteomes" id="UP000786811">
    <property type="component" value="Unassembled WGS sequence"/>
</dbReference>
<dbReference type="Gene3D" id="3.30.160.20">
    <property type="match status" value="1"/>
</dbReference>
<dbReference type="PROSITE" id="PS01136">
    <property type="entry name" value="UPF0034"/>
    <property type="match status" value="1"/>
</dbReference>
<dbReference type="EMBL" id="CAJNRD030001118">
    <property type="protein sequence ID" value="CAG5084709.1"/>
    <property type="molecule type" value="Genomic_DNA"/>
</dbReference>
<dbReference type="InterPro" id="IPR035587">
    <property type="entry name" value="DUS-like_FMN-bd"/>
</dbReference>
<dbReference type="CDD" id="cd19871">
    <property type="entry name" value="DSRM_DUS2L"/>
    <property type="match status" value="1"/>
</dbReference>
<dbReference type="InterPro" id="IPR052582">
    <property type="entry name" value="tRNA-DUS-like"/>
</dbReference>
<dbReference type="GO" id="GO:0050660">
    <property type="term" value="F:flavin adenine dinucleotide binding"/>
    <property type="evidence" value="ECO:0007669"/>
    <property type="project" value="InterPro"/>
</dbReference>
<evidence type="ECO:0000256" key="2">
    <source>
        <dbReference type="ARBA" id="ARBA00022630"/>
    </source>
</evidence>
<dbReference type="AlphaFoldDB" id="A0A8J2HAM2"/>